<dbReference type="EMBL" id="LIZS01000073">
    <property type="protein sequence ID" value="KPJ52175.1"/>
    <property type="molecule type" value="Genomic_DNA"/>
</dbReference>
<sequence>MINPPLQHPTQEVRRTEPDREMPCRDFDFDCLALDGVVPFGDYRRCYRYAPELGTCLFVVQDEPRRTSP</sequence>
<name>A0A0S7WQ85_UNCT6</name>
<evidence type="ECO:0000313" key="2">
    <source>
        <dbReference type="EMBL" id="KPJ52175.1"/>
    </source>
</evidence>
<dbReference type="STRING" id="1703770.AMJ39_08485"/>
<evidence type="ECO:0000256" key="1">
    <source>
        <dbReference type="SAM" id="MobiDB-lite"/>
    </source>
</evidence>
<proteinExistence type="predicted"/>
<evidence type="ECO:0000313" key="3">
    <source>
        <dbReference type="Proteomes" id="UP000052008"/>
    </source>
</evidence>
<reference evidence="2 3" key="1">
    <citation type="journal article" date="2015" name="Microbiome">
        <title>Genomic resolution of linkages in carbon, nitrogen, and sulfur cycling among widespread estuary sediment bacteria.</title>
        <authorList>
            <person name="Baker B.J."/>
            <person name="Lazar C.S."/>
            <person name="Teske A.P."/>
            <person name="Dick G.J."/>
        </authorList>
    </citation>
    <scope>NUCLEOTIDE SEQUENCE [LARGE SCALE GENOMIC DNA]</scope>
    <source>
        <strain evidence="2">DG_24</strain>
    </source>
</reference>
<feature type="region of interest" description="Disordered" evidence="1">
    <location>
        <begin position="1"/>
        <end position="21"/>
    </location>
</feature>
<dbReference type="Proteomes" id="UP000052008">
    <property type="component" value="Unassembled WGS sequence"/>
</dbReference>
<organism evidence="2 3">
    <name type="scientific">candidate division TA06 bacterium DG_24</name>
    <dbReference type="NCBI Taxonomy" id="1703770"/>
    <lineage>
        <taxon>Bacteria</taxon>
        <taxon>Bacteria division TA06</taxon>
    </lineage>
</organism>
<gene>
    <name evidence="2" type="ORF">AMJ39_08485</name>
</gene>
<comment type="caution">
    <text evidence="2">The sequence shown here is derived from an EMBL/GenBank/DDBJ whole genome shotgun (WGS) entry which is preliminary data.</text>
</comment>
<protein>
    <submittedName>
        <fullName evidence="2">Uncharacterized protein</fullName>
    </submittedName>
</protein>
<dbReference type="AlphaFoldDB" id="A0A0S7WQ85"/>
<feature type="compositionally biased region" description="Basic and acidic residues" evidence="1">
    <location>
        <begin position="11"/>
        <end position="21"/>
    </location>
</feature>
<accession>A0A0S7WQ85</accession>